<organism evidence="4 5">
    <name type="scientific">Campylobacter sputorum subsp. sputorum</name>
    <dbReference type="NCBI Taxonomy" id="32024"/>
    <lineage>
        <taxon>Bacteria</taxon>
        <taxon>Pseudomonadati</taxon>
        <taxon>Campylobacterota</taxon>
        <taxon>Epsilonproteobacteria</taxon>
        <taxon>Campylobacterales</taxon>
        <taxon>Campylobacteraceae</taxon>
        <taxon>Campylobacter</taxon>
    </lineage>
</organism>
<dbReference type="Gene3D" id="3.40.630.30">
    <property type="match status" value="1"/>
</dbReference>
<dbReference type="InterPro" id="IPR016181">
    <property type="entry name" value="Acyl_CoA_acyltransferase"/>
</dbReference>
<dbReference type="InterPro" id="IPR000182">
    <property type="entry name" value="GNAT_dom"/>
</dbReference>
<keyword evidence="3" id="KW-0012">Acyltransferase</keyword>
<dbReference type="FunFam" id="3.40.630.30:FF:000064">
    <property type="entry name" value="GNAT family acetyltransferase"/>
    <property type="match status" value="1"/>
</dbReference>
<name>A0A381DHF9_9BACT</name>
<evidence type="ECO:0000313" key="4">
    <source>
        <dbReference type="EMBL" id="SUX09951.1"/>
    </source>
</evidence>
<reference evidence="4 5" key="1">
    <citation type="submission" date="2018-06" db="EMBL/GenBank/DDBJ databases">
        <authorList>
            <consortium name="Pathogen Informatics"/>
            <person name="Doyle S."/>
        </authorList>
    </citation>
    <scope>NUCLEOTIDE SEQUENCE [LARGE SCALE GENOMIC DNA]</scope>
    <source>
        <strain evidence="4 5">NCTC12475</strain>
    </source>
</reference>
<dbReference type="CDD" id="cd04301">
    <property type="entry name" value="NAT_SF"/>
    <property type="match status" value="1"/>
</dbReference>
<dbReference type="PANTHER" id="PTHR10545">
    <property type="entry name" value="DIAMINE N-ACETYLTRANSFERASE"/>
    <property type="match status" value="1"/>
</dbReference>
<dbReference type="InterPro" id="IPR051016">
    <property type="entry name" value="Diverse_Substrate_AcTransf"/>
</dbReference>
<proteinExistence type="inferred from homology"/>
<dbReference type="Proteomes" id="UP000254920">
    <property type="component" value="Unassembled WGS sequence"/>
</dbReference>
<dbReference type="GO" id="GO:0008080">
    <property type="term" value="F:N-acetyltransferase activity"/>
    <property type="evidence" value="ECO:0007669"/>
    <property type="project" value="UniProtKB-ARBA"/>
</dbReference>
<evidence type="ECO:0000313" key="5">
    <source>
        <dbReference type="Proteomes" id="UP000254920"/>
    </source>
</evidence>
<dbReference type="PROSITE" id="PS51186">
    <property type="entry name" value="GNAT"/>
    <property type="match status" value="1"/>
</dbReference>
<keyword evidence="4" id="KW-0436">Ligase</keyword>
<evidence type="ECO:0000256" key="3">
    <source>
        <dbReference type="ARBA" id="ARBA00023315"/>
    </source>
</evidence>
<keyword evidence="5" id="KW-1185">Reference proteome</keyword>
<accession>A0A381DHF9</accession>
<gene>
    <name evidence="4" type="ORF">NCTC12475_00278</name>
</gene>
<dbReference type="GeneID" id="93090726"/>
<dbReference type="SUPFAM" id="SSF55729">
    <property type="entry name" value="Acyl-CoA N-acyltransferases (Nat)"/>
    <property type="match status" value="1"/>
</dbReference>
<keyword evidence="2" id="KW-0808">Transferase</keyword>
<dbReference type="PANTHER" id="PTHR10545:SF29">
    <property type="entry name" value="GH14572P-RELATED"/>
    <property type="match status" value="1"/>
</dbReference>
<dbReference type="AlphaFoldDB" id="A0A381DHF9"/>
<dbReference type="RefSeq" id="WP_089182549.1">
    <property type="nucleotide sequence ID" value="NZ_CP043427.1"/>
</dbReference>
<dbReference type="EC" id="6.3.4.5" evidence="4"/>
<dbReference type="STRING" id="32024.GCA_000788295_00022"/>
<evidence type="ECO:0000256" key="2">
    <source>
        <dbReference type="ARBA" id="ARBA00022679"/>
    </source>
</evidence>
<dbReference type="OrthoDB" id="9805924at2"/>
<protein>
    <submittedName>
        <fullName evidence="4">Argininosuccinate synthase (Citrulline--aspartateligase)</fullName>
        <ecNumber evidence="4">6.3.4.5</ecNumber>
    </submittedName>
</protein>
<dbReference type="GO" id="GO:0004055">
    <property type="term" value="F:argininosuccinate synthase activity"/>
    <property type="evidence" value="ECO:0007669"/>
    <property type="project" value="UniProtKB-EC"/>
</dbReference>
<dbReference type="EMBL" id="UFVD01000001">
    <property type="protein sequence ID" value="SUX09951.1"/>
    <property type="molecule type" value="Genomic_DNA"/>
</dbReference>
<sequence>MFEIREIKENEFDELLILIDELAEYENLSDGIKFNKIEFKKNIFEKNYAKCLVCMIDDKMVACAFYFITFSTFLGKGGIFLEDLYVREEYRKMGIATKIFEKLIQICKDNGFGRIDWDCLNTNELGINFYEKLGAKHLKIWRKYRLCEDDFDNLLNKGKK</sequence>
<dbReference type="Pfam" id="PF00583">
    <property type="entry name" value="Acetyltransf_1"/>
    <property type="match status" value="1"/>
</dbReference>
<comment type="similarity">
    <text evidence="1">Belongs to the acetyltransferase family.</text>
</comment>
<evidence type="ECO:0000256" key="1">
    <source>
        <dbReference type="ARBA" id="ARBA00008694"/>
    </source>
</evidence>